<accession>A0AAU9JJI1</accession>
<name>A0AAU9JJI1_9CILI</name>
<evidence type="ECO:0000313" key="1">
    <source>
        <dbReference type="EMBL" id="CAG9325232.1"/>
    </source>
</evidence>
<keyword evidence="2" id="KW-1185">Reference proteome</keyword>
<sequence>MLILNFKNFKTRAIFFPLNFFLLDFNRTIENKAINLWINYIAENRIVAIANCNIYLKMAQTSNEFVHLFPLLTNTLENFSRVLNADFQISSRDSQELKSAYRRWKNECNHVIQENCWGEIMNIIPNEWSKLNRLSNRVGNHTVRLMLCMYKDQEFKILDNHDKNLLIQHSRQIPKMKKLWTTQKFHKFCHIFFILQN</sequence>
<dbReference type="Proteomes" id="UP001162131">
    <property type="component" value="Unassembled WGS sequence"/>
</dbReference>
<dbReference type="AlphaFoldDB" id="A0AAU9JJI1"/>
<organism evidence="1 2">
    <name type="scientific">Blepharisma stoltei</name>
    <dbReference type="NCBI Taxonomy" id="1481888"/>
    <lineage>
        <taxon>Eukaryota</taxon>
        <taxon>Sar</taxon>
        <taxon>Alveolata</taxon>
        <taxon>Ciliophora</taxon>
        <taxon>Postciliodesmatophora</taxon>
        <taxon>Heterotrichea</taxon>
        <taxon>Heterotrichida</taxon>
        <taxon>Blepharismidae</taxon>
        <taxon>Blepharisma</taxon>
    </lineage>
</organism>
<protein>
    <submittedName>
        <fullName evidence="1">Uncharacterized protein</fullName>
    </submittedName>
</protein>
<evidence type="ECO:0000313" key="2">
    <source>
        <dbReference type="Proteomes" id="UP001162131"/>
    </source>
</evidence>
<gene>
    <name evidence="1" type="ORF">BSTOLATCC_MIC37978</name>
</gene>
<proteinExistence type="predicted"/>
<reference evidence="1" key="1">
    <citation type="submission" date="2021-09" db="EMBL/GenBank/DDBJ databases">
        <authorList>
            <consortium name="AG Swart"/>
            <person name="Singh M."/>
            <person name="Singh A."/>
            <person name="Seah K."/>
            <person name="Emmerich C."/>
        </authorList>
    </citation>
    <scope>NUCLEOTIDE SEQUENCE</scope>
    <source>
        <strain evidence="1">ATCC30299</strain>
    </source>
</reference>
<dbReference type="EMBL" id="CAJZBQ010000037">
    <property type="protein sequence ID" value="CAG9325232.1"/>
    <property type="molecule type" value="Genomic_DNA"/>
</dbReference>
<comment type="caution">
    <text evidence="1">The sequence shown here is derived from an EMBL/GenBank/DDBJ whole genome shotgun (WGS) entry which is preliminary data.</text>
</comment>